<keyword evidence="3" id="KW-0238">DNA-binding</keyword>
<dbReference type="PANTHER" id="PTHR30537">
    <property type="entry name" value="HTH-TYPE TRANSCRIPTIONAL REGULATOR"/>
    <property type="match status" value="1"/>
</dbReference>
<proteinExistence type="inferred from homology"/>
<dbReference type="PANTHER" id="PTHR30537:SF5">
    <property type="entry name" value="HTH-TYPE TRANSCRIPTIONAL ACTIVATOR TTDR-RELATED"/>
    <property type="match status" value="1"/>
</dbReference>
<dbReference type="GO" id="GO:0006351">
    <property type="term" value="P:DNA-templated transcription"/>
    <property type="evidence" value="ECO:0007669"/>
    <property type="project" value="TreeGrafter"/>
</dbReference>
<organism evidence="6 7">
    <name type="scientific">Klebsiella pneumoniae 30684/NJST258_2</name>
    <dbReference type="NCBI Taxonomy" id="1420013"/>
    <lineage>
        <taxon>Bacteria</taxon>
        <taxon>Pseudomonadati</taxon>
        <taxon>Pseudomonadota</taxon>
        <taxon>Gammaproteobacteria</taxon>
        <taxon>Enterobacterales</taxon>
        <taxon>Enterobacteriaceae</taxon>
        <taxon>Klebsiella/Raoultella group</taxon>
        <taxon>Klebsiella</taxon>
        <taxon>Klebsiella pneumoniae complex</taxon>
    </lineage>
</organism>
<dbReference type="PATRIC" id="fig|1420013.3.peg.73"/>
<evidence type="ECO:0000256" key="4">
    <source>
        <dbReference type="ARBA" id="ARBA00023163"/>
    </source>
</evidence>
<name>W8UCT6_KLEPN</name>
<dbReference type="Gene3D" id="1.10.10.10">
    <property type="entry name" value="Winged helix-like DNA-binding domain superfamily/Winged helix DNA-binding domain"/>
    <property type="match status" value="1"/>
</dbReference>
<dbReference type="InterPro" id="IPR058163">
    <property type="entry name" value="LysR-type_TF_proteobact-type"/>
</dbReference>
<keyword evidence="2" id="KW-0805">Transcription regulation</keyword>
<accession>W8UCT6</accession>
<dbReference type="FunFam" id="1.10.10.10:FF:000001">
    <property type="entry name" value="LysR family transcriptional regulator"/>
    <property type="match status" value="1"/>
</dbReference>
<feature type="domain" description="HTH lysR-type" evidence="5">
    <location>
        <begin position="30"/>
        <end position="87"/>
    </location>
</feature>
<dbReference type="HOGENOM" id="CLU_039613_16_2_6"/>
<reference evidence="6 7" key="1">
    <citation type="journal article" date="2014" name="Proc. Natl. Acad. Sci. U.S.A.">
        <title>Molecular dissection of the evolution of carbapenem-resistant multilocus sequence type 258 Klebsiella pneumoniae.</title>
        <authorList>
            <person name="Deleo F.R."/>
            <person name="Chen L."/>
            <person name="Porcella S.F."/>
            <person name="Martens C.A."/>
            <person name="Kobayashi S.D."/>
            <person name="Porter A.R."/>
            <person name="Chavda K.D."/>
            <person name="Jacobs M.R."/>
            <person name="Mathema B."/>
            <person name="Olsen R.J."/>
            <person name="Bonomo R.A."/>
            <person name="Musser J.M."/>
            <person name="Kreiswirth B.N."/>
        </authorList>
    </citation>
    <scope>NUCLEOTIDE SEQUENCE [LARGE SCALE GENOMIC DNA]</scope>
    <source>
        <strain evidence="6">30684/NJST258_2</strain>
    </source>
</reference>
<dbReference type="EMBL" id="CP006918">
    <property type="protein sequence ID" value="AHM76860.1"/>
    <property type="molecule type" value="Genomic_DNA"/>
</dbReference>
<dbReference type="KEGG" id="kps:KPNJ2_00080"/>
<evidence type="ECO:0000256" key="3">
    <source>
        <dbReference type="ARBA" id="ARBA00023125"/>
    </source>
</evidence>
<dbReference type="PROSITE" id="PS50931">
    <property type="entry name" value="HTH_LYSR"/>
    <property type="match status" value="1"/>
</dbReference>
<evidence type="ECO:0000256" key="1">
    <source>
        <dbReference type="ARBA" id="ARBA00009437"/>
    </source>
</evidence>
<dbReference type="GO" id="GO:0003700">
    <property type="term" value="F:DNA-binding transcription factor activity"/>
    <property type="evidence" value="ECO:0007669"/>
    <property type="project" value="InterPro"/>
</dbReference>
<dbReference type="InterPro" id="IPR036390">
    <property type="entry name" value="WH_DNA-bd_sf"/>
</dbReference>
<dbReference type="Pfam" id="PF00126">
    <property type="entry name" value="HTH_1"/>
    <property type="match status" value="1"/>
</dbReference>
<evidence type="ECO:0000313" key="6">
    <source>
        <dbReference type="EMBL" id="AHM76860.1"/>
    </source>
</evidence>
<dbReference type="AlphaFoldDB" id="W8UCT6"/>
<dbReference type="SUPFAM" id="SSF53850">
    <property type="entry name" value="Periplasmic binding protein-like II"/>
    <property type="match status" value="1"/>
</dbReference>
<dbReference type="Pfam" id="PF03466">
    <property type="entry name" value="LysR_substrate"/>
    <property type="match status" value="1"/>
</dbReference>
<dbReference type="InterPro" id="IPR000847">
    <property type="entry name" value="LysR_HTH_N"/>
</dbReference>
<sequence>MSGAIMDCTVKNDNTGKVAIIFPKNGRIMDRLSAMALLVKVTELGSMSAAARALNMPLTTVSRHIGELESALGVRLLARTTRKLTLTDAGVDYVAAARRILEEVENAERQATGEYQEPKGELVISAPTMFGRQHVLPVISEFIARYPLIRVRLLLSDRNADLVSDHVDLAVRIGDLADSSMVATRLGTMRIVACAHPALLAKYGEPQRPRDLAALPIIRIESPMPYRGWRFRAAEREDQLINLPPVLSVTTPESAADAARLGVGVARLLHYQALDGLRHGELRLLLENVEPDPAPVHLLYTARDLAPLKLRKFIDFAAPALRQALLRIAGAA</sequence>
<dbReference type="InterPro" id="IPR005119">
    <property type="entry name" value="LysR_subst-bd"/>
</dbReference>
<protein>
    <recommendedName>
        <fullName evidence="5">HTH lysR-type domain-containing protein</fullName>
    </recommendedName>
</protein>
<dbReference type="GO" id="GO:0043565">
    <property type="term" value="F:sequence-specific DNA binding"/>
    <property type="evidence" value="ECO:0007669"/>
    <property type="project" value="TreeGrafter"/>
</dbReference>
<dbReference type="InterPro" id="IPR036388">
    <property type="entry name" value="WH-like_DNA-bd_sf"/>
</dbReference>
<dbReference type="SUPFAM" id="SSF46785">
    <property type="entry name" value="Winged helix' DNA-binding domain"/>
    <property type="match status" value="1"/>
</dbReference>
<comment type="similarity">
    <text evidence="1">Belongs to the LysR transcriptional regulatory family.</text>
</comment>
<gene>
    <name evidence="6" type="ORF">KPNJ2_00080</name>
</gene>
<evidence type="ECO:0000259" key="5">
    <source>
        <dbReference type="PROSITE" id="PS50931"/>
    </source>
</evidence>
<evidence type="ECO:0000313" key="7">
    <source>
        <dbReference type="Proteomes" id="UP000019586"/>
    </source>
</evidence>
<keyword evidence="4" id="KW-0804">Transcription</keyword>
<dbReference type="Gene3D" id="3.40.190.290">
    <property type="match status" value="1"/>
</dbReference>
<dbReference type="Proteomes" id="UP000019586">
    <property type="component" value="Chromosome"/>
</dbReference>
<dbReference type="CDD" id="cd08471">
    <property type="entry name" value="PBP2_CrgA_like_2"/>
    <property type="match status" value="1"/>
</dbReference>
<evidence type="ECO:0000256" key="2">
    <source>
        <dbReference type="ARBA" id="ARBA00023015"/>
    </source>
</evidence>